<evidence type="ECO:0000313" key="3">
    <source>
        <dbReference type="Proteomes" id="UP001262582"/>
    </source>
</evidence>
<reference evidence="2 3" key="1">
    <citation type="submission" date="2023-09" db="EMBL/GenBank/DDBJ databases">
        <authorList>
            <person name="Rey-Velasco X."/>
        </authorList>
    </citation>
    <scope>NUCLEOTIDE SEQUENCE [LARGE SCALE GENOMIC DNA]</scope>
    <source>
        <strain evidence="2 3">F117</strain>
    </source>
</reference>
<dbReference type="EMBL" id="JAVRHK010000024">
    <property type="protein sequence ID" value="MDT0678546.1"/>
    <property type="molecule type" value="Genomic_DNA"/>
</dbReference>
<keyword evidence="1" id="KW-0812">Transmembrane</keyword>
<protein>
    <submittedName>
        <fullName evidence="2">MerC domain-containing protein</fullName>
    </submittedName>
</protein>
<feature type="transmembrane region" description="Helical" evidence="1">
    <location>
        <begin position="65"/>
        <end position="86"/>
    </location>
</feature>
<keyword evidence="3" id="KW-1185">Reference proteome</keyword>
<proteinExistence type="predicted"/>
<feature type="transmembrane region" description="Helical" evidence="1">
    <location>
        <begin position="7"/>
        <end position="34"/>
    </location>
</feature>
<evidence type="ECO:0000313" key="2">
    <source>
        <dbReference type="EMBL" id="MDT0678546.1"/>
    </source>
</evidence>
<dbReference type="RefSeq" id="WP_311504881.1">
    <property type="nucleotide sequence ID" value="NZ_JAVRHK010000024.1"/>
</dbReference>
<accession>A0ABU3DAP6</accession>
<name>A0ABU3DAP6_9FLAO</name>
<dbReference type="InterPro" id="IPR004891">
    <property type="entry name" value="Mercury-R_MerC"/>
</dbReference>
<sequence>MKTKQGLLDVLGLSGATLCAIHCLFFPLIAVIPIGFKHNHWIDLIFALVGLMIITRLSKKIKSETLLMLLWFSISLVIVSACLNLISSYHSRLIYLGSLGLIIGHFINYKKSSRNHVPKNLNQNFYRK</sequence>
<dbReference type="Pfam" id="PF03203">
    <property type="entry name" value="MerC"/>
    <property type="match status" value="1"/>
</dbReference>
<feature type="transmembrane region" description="Helical" evidence="1">
    <location>
        <begin position="92"/>
        <end position="109"/>
    </location>
</feature>
<keyword evidence="1" id="KW-0472">Membrane</keyword>
<gene>
    <name evidence="2" type="ORF">RM539_18355</name>
</gene>
<evidence type="ECO:0000256" key="1">
    <source>
        <dbReference type="SAM" id="Phobius"/>
    </source>
</evidence>
<keyword evidence="1" id="KW-1133">Transmembrane helix</keyword>
<feature type="transmembrane region" description="Helical" evidence="1">
    <location>
        <begin position="40"/>
        <end position="58"/>
    </location>
</feature>
<organism evidence="2 3">
    <name type="scientific">Autumnicola musiva</name>
    <dbReference type="NCBI Taxonomy" id="3075589"/>
    <lineage>
        <taxon>Bacteria</taxon>
        <taxon>Pseudomonadati</taxon>
        <taxon>Bacteroidota</taxon>
        <taxon>Flavobacteriia</taxon>
        <taxon>Flavobacteriales</taxon>
        <taxon>Flavobacteriaceae</taxon>
        <taxon>Autumnicola</taxon>
    </lineage>
</organism>
<dbReference type="Proteomes" id="UP001262582">
    <property type="component" value="Unassembled WGS sequence"/>
</dbReference>
<comment type="caution">
    <text evidence="2">The sequence shown here is derived from an EMBL/GenBank/DDBJ whole genome shotgun (WGS) entry which is preliminary data.</text>
</comment>